<dbReference type="EMBL" id="JBHTLU010000059">
    <property type="protein sequence ID" value="MFD1225444.1"/>
    <property type="molecule type" value="Genomic_DNA"/>
</dbReference>
<dbReference type="InterPro" id="IPR018060">
    <property type="entry name" value="HTH_AraC"/>
</dbReference>
<dbReference type="PANTHER" id="PTHR43280">
    <property type="entry name" value="ARAC-FAMILY TRANSCRIPTIONAL REGULATOR"/>
    <property type="match status" value="1"/>
</dbReference>
<evidence type="ECO:0000256" key="1">
    <source>
        <dbReference type="ARBA" id="ARBA00023015"/>
    </source>
</evidence>
<keyword evidence="1" id="KW-0805">Transcription regulation</keyword>
<dbReference type="Pfam" id="PF12833">
    <property type="entry name" value="HTH_18"/>
    <property type="match status" value="1"/>
</dbReference>
<proteinExistence type="predicted"/>
<evidence type="ECO:0000313" key="5">
    <source>
        <dbReference type="EMBL" id="MFD1225444.1"/>
    </source>
</evidence>
<sequence>MSFQQLVSIIPVFEQVETFTTAQTIVSPPDRHLILVVLRGHLLISGCNQEPAMVAQGFACHPQYSPFTIQVPKTKSAEYLVISYRIFPESSAWTLHGPLRTYSEVKIKYMLDEMIRMTEDLQTPSDEEQLVQQVRKRLLLERILFIYLYETQWTQEDKSSAVSMEESLNYINEHYMLKLTLPMLAERAGMSVGHYTVLFKNLTGTTMSHYLRRLRIQKAKQMFQQTQLPAKEIAQRVGFMDYFHFSRTFKQETDLSPTEYLKSLDKI</sequence>
<name>A0ABW3UYV3_9BACL</name>
<comment type="caution">
    <text evidence="5">The sequence shown here is derived from an EMBL/GenBank/DDBJ whole genome shotgun (WGS) entry which is preliminary data.</text>
</comment>
<dbReference type="InterPro" id="IPR009057">
    <property type="entry name" value="Homeodomain-like_sf"/>
</dbReference>
<dbReference type="RefSeq" id="WP_345587705.1">
    <property type="nucleotide sequence ID" value="NZ_BAABJG010000013.1"/>
</dbReference>
<protein>
    <submittedName>
        <fullName evidence="5">Helix-turn-helix domain-containing protein</fullName>
    </submittedName>
</protein>
<dbReference type="PROSITE" id="PS01124">
    <property type="entry name" value="HTH_ARAC_FAMILY_2"/>
    <property type="match status" value="1"/>
</dbReference>
<evidence type="ECO:0000256" key="3">
    <source>
        <dbReference type="ARBA" id="ARBA00023163"/>
    </source>
</evidence>
<dbReference type="SUPFAM" id="SSF46689">
    <property type="entry name" value="Homeodomain-like"/>
    <property type="match status" value="2"/>
</dbReference>
<organism evidence="5 6">
    <name type="scientific">Paenibacillus vulneris</name>
    <dbReference type="NCBI Taxonomy" id="1133364"/>
    <lineage>
        <taxon>Bacteria</taxon>
        <taxon>Bacillati</taxon>
        <taxon>Bacillota</taxon>
        <taxon>Bacilli</taxon>
        <taxon>Bacillales</taxon>
        <taxon>Paenibacillaceae</taxon>
        <taxon>Paenibacillus</taxon>
    </lineage>
</organism>
<dbReference type="PANTHER" id="PTHR43280:SF2">
    <property type="entry name" value="HTH-TYPE TRANSCRIPTIONAL REGULATOR EXSA"/>
    <property type="match status" value="1"/>
</dbReference>
<accession>A0ABW3UYV3</accession>
<keyword evidence="2" id="KW-0238">DNA-binding</keyword>
<dbReference type="Gene3D" id="1.10.10.60">
    <property type="entry name" value="Homeodomain-like"/>
    <property type="match status" value="2"/>
</dbReference>
<evidence type="ECO:0000259" key="4">
    <source>
        <dbReference type="PROSITE" id="PS01124"/>
    </source>
</evidence>
<dbReference type="SMART" id="SM00342">
    <property type="entry name" value="HTH_ARAC"/>
    <property type="match status" value="1"/>
</dbReference>
<keyword evidence="3" id="KW-0804">Transcription</keyword>
<gene>
    <name evidence="5" type="ORF">ACFQ4B_35745</name>
</gene>
<keyword evidence="6" id="KW-1185">Reference proteome</keyword>
<feature type="domain" description="HTH araC/xylS-type" evidence="4">
    <location>
        <begin position="165"/>
        <end position="263"/>
    </location>
</feature>
<evidence type="ECO:0000313" key="6">
    <source>
        <dbReference type="Proteomes" id="UP001597180"/>
    </source>
</evidence>
<dbReference type="Proteomes" id="UP001597180">
    <property type="component" value="Unassembled WGS sequence"/>
</dbReference>
<reference evidence="6" key="1">
    <citation type="journal article" date="2019" name="Int. J. Syst. Evol. Microbiol.">
        <title>The Global Catalogue of Microorganisms (GCM) 10K type strain sequencing project: providing services to taxonomists for standard genome sequencing and annotation.</title>
        <authorList>
            <consortium name="The Broad Institute Genomics Platform"/>
            <consortium name="The Broad Institute Genome Sequencing Center for Infectious Disease"/>
            <person name="Wu L."/>
            <person name="Ma J."/>
        </authorList>
    </citation>
    <scope>NUCLEOTIDE SEQUENCE [LARGE SCALE GENOMIC DNA]</scope>
    <source>
        <strain evidence="6">CCUG 53270</strain>
    </source>
</reference>
<evidence type="ECO:0000256" key="2">
    <source>
        <dbReference type="ARBA" id="ARBA00023125"/>
    </source>
</evidence>